<gene>
    <name evidence="1" type="ORF">SAMN05216421_2397</name>
</gene>
<name>A0A1H1VUT8_9GAMM</name>
<dbReference type="Pfam" id="PF05139">
    <property type="entry name" value="Erythro_esteras"/>
    <property type="match status" value="1"/>
</dbReference>
<organism evidence="1 2">
    <name type="scientific">Halopseudomonas xinjiangensis</name>
    <dbReference type="NCBI Taxonomy" id="487184"/>
    <lineage>
        <taxon>Bacteria</taxon>
        <taxon>Pseudomonadati</taxon>
        <taxon>Pseudomonadota</taxon>
        <taxon>Gammaproteobacteria</taxon>
        <taxon>Pseudomonadales</taxon>
        <taxon>Pseudomonadaceae</taxon>
        <taxon>Halopseudomonas</taxon>
    </lineage>
</organism>
<dbReference type="RefSeq" id="WP_093395005.1">
    <property type="nucleotide sequence ID" value="NZ_LT629736.1"/>
</dbReference>
<dbReference type="PIRSF" id="PIRSF036794">
    <property type="entry name" value="UCP_erythr_ester"/>
    <property type="match status" value="1"/>
</dbReference>
<reference evidence="2" key="1">
    <citation type="submission" date="2016-10" db="EMBL/GenBank/DDBJ databases">
        <authorList>
            <person name="Varghese N."/>
            <person name="Submissions S."/>
        </authorList>
    </citation>
    <scope>NUCLEOTIDE SEQUENCE [LARGE SCALE GENOMIC DNA]</scope>
    <source>
        <strain evidence="2">NRRL B-51270</strain>
    </source>
</reference>
<dbReference type="PANTHER" id="PTHR31299:SF0">
    <property type="entry name" value="ESTERASE, PUTATIVE (AFU_ORTHOLOGUE AFUA_1G05850)-RELATED"/>
    <property type="match status" value="1"/>
</dbReference>
<dbReference type="CDD" id="cd14728">
    <property type="entry name" value="Ere-like"/>
    <property type="match status" value="1"/>
</dbReference>
<dbReference type="AlphaFoldDB" id="A0A1H1VUT8"/>
<dbReference type="InterPro" id="IPR007815">
    <property type="entry name" value="Emycin_Estase"/>
</dbReference>
<dbReference type="Proteomes" id="UP000243207">
    <property type="component" value="Chromosome I"/>
</dbReference>
<dbReference type="Gene3D" id="3.40.1660.10">
    <property type="entry name" value="EreA-like (biosynthetic domain)"/>
    <property type="match status" value="1"/>
</dbReference>
<dbReference type="Gene3D" id="1.20.1440.30">
    <property type="entry name" value="Biosynthetic Protein domain"/>
    <property type="match status" value="1"/>
</dbReference>
<dbReference type="OrthoDB" id="9810066at2"/>
<dbReference type="InterPro" id="IPR014622">
    <property type="entry name" value="UCP036794_erythomycin"/>
</dbReference>
<protein>
    <submittedName>
        <fullName evidence="1">Erythromycin esterase homolog</fullName>
    </submittedName>
</protein>
<evidence type="ECO:0000313" key="1">
    <source>
        <dbReference type="EMBL" id="SDS88445.1"/>
    </source>
</evidence>
<evidence type="ECO:0000313" key="2">
    <source>
        <dbReference type="Proteomes" id="UP000243207"/>
    </source>
</evidence>
<keyword evidence="2" id="KW-1185">Reference proteome</keyword>
<dbReference type="SUPFAM" id="SSF159501">
    <property type="entry name" value="EreA/ChaN-like"/>
    <property type="match status" value="1"/>
</dbReference>
<dbReference type="InterPro" id="IPR052036">
    <property type="entry name" value="Hydrolase/PRTase-associated"/>
</dbReference>
<dbReference type="PANTHER" id="PTHR31299">
    <property type="entry name" value="ESTERASE, PUTATIVE (AFU_ORTHOLOGUE AFUA_1G05850)-RELATED"/>
    <property type="match status" value="1"/>
</dbReference>
<dbReference type="Gene3D" id="3.30.1870.10">
    <property type="entry name" value="EreA-like, domain 2"/>
    <property type="match status" value="1"/>
</dbReference>
<sequence>MSAQNTDARLIAAIDKQATTLRDEPSDFDAIIEAARGKQVVLIGEASHGTQDFYRHRAQITRRLIEELGFAGVAVEADWPEAYALNRYVWGREEGRGASQVLDVFKRFPRWMWANTEVRDFLEWLGEYNASQTRQQKEERPVGFYGLDLYSMGSSANAVIKYLDKADPAAAKRARERYACLHEFFGEPHFYGQSVAFGLSESCEKDITEQVMELQNQSQRRLLRLGMVAGEEQFAAEQNARLVRNAEEYYRAAFSGGQNTWNLRDGHMFETLQALRSHLSHQLGRDAPVVVWAHNSHIGDASATDMGRRGELNIGQLAREHYGDKALLVGFSTAEGEVTAASDWDSPAELKRVRTPLADSYERIFQQVDADSFLLDLRQQNEMTELLAEPRLQRAIGVIYRPETERQSHYFRSSLPRQYDFMVHFDWTVALQSLTDPSGELDQEPAETYPSGL</sequence>
<dbReference type="GO" id="GO:0046677">
    <property type="term" value="P:response to antibiotic"/>
    <property type="evidence" value="ECO:0007669"/>
    <property type="project" value="InterPro"/>
</dbReference>
<dbReference type="EMBL" id="LT629736">
    <property type="protein sequence ID" value="SDS88445.1"/>
    <property type="molecule type" value="Genomic_DNA"/>
</dbReference>
<proteinExistence type="predicted"/>
<accession>A0A1H1VUT8</accession>
<dbReference type="STRING" id="487184.SAMN05216421_2397"/>